<comment type="caution">
    <text evidence="4">The sequence shown here is derived from an EMBL/GenBank/DDBJ whole genome shotgun (WGS) entry which is preliminary data.</text>
</comment>
<dbReference type="SUPFAM" id="SSF75304">
    <property type="entry name" value="Amidase signature (AS) enzymes"/>
    <property type="match status" value="1"/>
</dbReference>
<feature type="compositionally biased region" description="Basic and acidic residues" evidence="1">
    <location>
        <begin position="128"/>
        <end position="146"/>
    </location>
</feature>
<feature type="domain" description="HAM1-like N-terminal" evidence="3">
    <location>
        <begin position="32"/>
        <end position="83"/>
    </location>
</feature>
<dbReference type="InterPro" id="IPR045967">
    <property type="entry name" value="HAM1-like_N"/>
</dbReference>
<dbReference type="OrthoDB" id="19394at2759"/>
<sequence>MAGAPPTGVMGGFKAHPRPPPATSSRRQSSRSKSFYVVLDPFNLIMDDASRDPALLQYLTTVNTFIRRFLLKPGYIISDAIVTKDSQRHFVFPFDATVMKHLRRDGAAIVGKTNCDEFGMEFWNEYRNRQGGGDERGRELGRERSGRSHGIVRCGPSKRPNKRRGAQPSQHSRIRALPTGSSGPLPREKSTPQAPTPRQNPLYIHDRGNDVDSRRCRLSRAAVKETAGMSYTTTMQETIILRGEGMPIYKRPDDKGDMHAILTLEMPDD</sequence>
<dbReference type="InterPro" id="IPR023631">
    <property type="entry name" value="Amidase_dom"/>
</dbReference>
<organism evidence="4 5">
    <name type="scientific">Ephemerocybe angulata</name>
    <dbReference type="NCBI Taxonomy" id="980116"/>
    <lineage>
        <taxon>Eukaryota</taxon>
        <taxon>Fungi</taxon>
        <taxon>Dikarya</taxon>
        <taxon>Basidiomycota</taxon>
        <taxon>Agaricomycotina</taxon>
        <taxon>Agaricomycetes</taxon>
        <taxon>Agaricomycetidae</taxon>
        <taxon>Agaricales</taxon>
        <taxon>Agaricineae</taxon>
        <taxon>Psathyrellaceae</taxon>
        <taxon>Ephemerocybe</taxon>
    </lineage>
</organism>
<evidence type="ECO:0000256" key="1">
    <source>
        <dbReference type="SAM" id="MobiDB-lite"/>
    </source>
</evidence>
<dbReference type="Proteomes" id="UP000541558">
    <property type="component" value="Unassembled WGS sequence"/>
</dbReference>
<dbReference type="InterPro" id="IPR036928">
    <property type="entry name" value="AS_sf"/>
</dbReference>
<feature type="region of interest" description="Disordered" evidence="1">
    <location>
        <begin position="128"/>
        <end position="211"/>
    </location>
</feature>
<accession>A0A8H5BLW7</accession>
<dbReference type="AlphaFoldDB" id="A0A8H5BLW7"/>
<feature type="domain" description="Amidase" evidence="2">
    <location>
        <begin position="88"/>
        <end position="121"/>
    </location>
</feature>
<evidence type="ECO:0000313" key="4">
    <source>
        <dbReference type="EMBL" id="KAF5325772.1"/>
    </source>
</evidence>
<evidence type="ECO:0000313" key="5">
    <source>
        <dbReference type="Proteomes" id="UP000541558"/>
    </source>
</evidence>
<gene>
    <name evidence="4" type="ORF">D9611_000668</name>
</gene>
<dbReference type="Pfam" id="PF01425">
    <property type="entry name" value="Amidase"/>
    <property type="match status" value="1"/>
</dbReference>
<keyword evidence="5" id="KW-1185">Reference proteome</keyword>
<proteinExistence type="predicted"/>
<evidence type="ECO:0000259" key="3">
    <source>
        <dbReference type="Pfam" id="PF19343"/>
    </source>
</evidence>
<dbReference type="EMBL" id="JAACJK010000163">
    <property type="protein sequence ID" value="KAF5325772.1"/>
    <property type="molecule type" value="Genomic_DNA"/>
</dbReference>
<protein>
    <submittedName>
        <fullName evidence="4">Uncharacterized protein</fullName>
    </submittedName>
</protein>
<evidence type="ECO:0000259" key="2">
    <source>
        <dbReference type="Pfam" id="PF01425"/>
    </source>
</evidence>
<reference evidence="4 5" key="1">
    <citation type="journal article" date="2020" name="ISME J.">
        <title>Uncovering the hidden diversity of litter-decomposition mechanisms in mushroom-forming fungi.</title>
        <authorList>
            <person name="Floudas D."/>
            <person name="Bentzer J."/>
            <person name="Ahren D."/>
            <person name="Johansson T."/>
            <person name="Persson P."/>
            <person name="Tunlid A."/>
        </authorList>
    </citation>
    <scope>NUCLEOTIDE SEQUENCE [LARGE SCALE GENOMIC DNA]</scope>
    <source>
        <strain evidence="4 5">CBS 175.51</strain>
    </source>
</reference>
<dbReference type="Gene3D" id="3.90.1300.10">
    <property type="entry name" value="Amidase signature (AS) domain"/>
    <property type="match status" value="1"/>
</dbReference>
<name>A0A8H5BLW7_9AGAR</name>
<dbReference type="Pfam" id="PF19343">
    <property type="entry name" value="HAM1_N"/>
    <property type="match status" value="1"/>
</dbReference>
<feature type="region of interest" description="Disordered" evidence="1">
    <location>
        <begin position="1"/>
        <end position="29"/>
    </location>
</feature>